<dbReference type="AlphaFoldDB" id="A0AAE9ZEI1"/>
<evidence type="ECO:0000313" key="7">
    <source>
        <dbReference type="EMBL" id="WDI31157.1"/>
    </source>
</evidence>
<protein>
    <submittedName>
        <fullName evidence="7">Sodium-dependent transporter</fullName>
    </submittedName>
</protein>
<keyword evidence="2" id="KW-0813">Transport</keyword>
<keyword evidence="8" id="KW-1185">Reference proteome</keyword>
<evidence type="ECO:0000256" key="2">
    <source>
        <dbReference type="ARBA" id="ARBA00022448"/>
    </source>
</evidence>
<dbReference type="Pfam" id="PF00209">
    <property type="entry name" value="SNF"/>
    <property type="match status" value="2"/>
</dbReference>
<feature type="transmembrane region" description="Helical" evidence="6">
    <location>
        <begin position="416"/>
        <end position="434"/>
    </location>
</feature>
<evidence type="ECO:0000256" key="3">
    <source>
        <dbReference type="ARBA" id="ARBA00022692"/>
    </source>
</evidence>
<dbReference type="PRINTS" id="PR00176">
    <property type="entry name" value="NANEUSMPORT"/>
</dbReference>
<dbReference type="PROSITE" id="PS50267">
    <property type="entry name" value="NA_NEUROTRAN_SYMP_3"/>
    <property type="match status" value="1"/>
</dbReference>
<feature type="transmembrane region" description="Helical" evidence="6">
    <location>
        <begin position="149"/>
        <end position="167"/>
    </location>
</feature>
<feature type="transmembrane region" description="Helical" evidence="6">
    <location>
        <begin position="255"/>
        <end position="281"/>
    </location>
</feature>
<dbReference type="InterPro" id="IPR047218">
    <property type="entry name" value="YocR/YhdH-like"/>
</dbReference>
<evidence type="ECO:0000256" key="6">
    <source>
        <dbReference type="SAM" id="Phobius"/>
    </source>
</evidence>
<keyword evidence="5 6" id="KW-0472">Membrane</keyword>
<evidence type="ECO:0000256" key="1">
    <source>
        <dbReference type="ARBA" id="ARBA00004141"/>
    </source>
</evidence>
<dbReference type="NCBIfam" id="NF037979">
    <property type="entry name" value="Na_transp"/>
    <property type="match status" value="1"/>
</dbReference>
<dbReference type="InterPro" id="IPR037272">
    <property type="entry name" value="SNS_sf"/>
</dbReference>
<dbReference type="PANTHER" id="PTHR42948:SF1">
    <property type="entry name" value="TRANSPORTER"/>
    <property type="match status" value="1"/>
</dbReference>
<keyword evidence="3 6" id="KW-0812">Transmembrane</keyword>
<dbReference type="SUPFAM" id="SSF161070">
    <property type="entry name" value="SNF-like"/>
    <property type="match status" value="1"/>
</dbReference>
<dbReference type="GO" id="GO:0016020">
    <property type="term" value="C:membrane"/>
    <property type="evidence" value="ECO:0007669"/>
    <property type="project" value="UniProtKB-SubCell"/>
</dbReference>
<dbReference type="EMBL" id="CP118166">
    <property type="protein sequence ID" value="WDI31157.1"/>
    <property type="molecule type" value="Genomic_DNA"/>
</dbReference>
<evidence type="ECO:0000313" key="8">
    <source>
        <dbReference type="Proteomes" id="UP001214043"/>
    </source>
</evidence>
<dbReference type="PANTHER" id="PTHR42948">
    <property type="entry name" value="TRANSPORTER"/>
    <property type="match status" value="1"/>
</dbReference>
<organism evidence="7 8">
    <name type="scientific">Hyphococcus flavus</name>
    <dbReference type="NCBI Taxonomy" id="1866326"/>
    <lineage>
        <taxon>Bacteria</taxon>
        <taxon>Pseudomonadati</taxon>
        <taxon>Pseudomonadota</taxon>
        <taxon>Alphaproteobacteria</taxon>
        <taxon>Parvularculales</taxon>
        <taxon>Parvularculaceae</taxon>
        <taxon>Hyphococcus</taxon>
    </lineage>
</organism>
<dbReference type="KEGG" id="hfl:PUV54_14495"/>
<feature type="transmembrane region" description="Helical" evidence="6">
    <location>
        <begin position="12"/>
        <end position="33"/>
    </location>
</feature>
<evidence type="ECO:0000256" key="4">
    <source>
        <dbReference type="ARBA" id="ARBA00022989"/>
    </source>
</evidence>
<keyword evidence="4 6" id="KW-1133">Transmembrane helix</keyword>
<dbReference type="InterPro" id="IPR000175">
    <property type="entry name" value="Na/ntran_symport"/>
</dbReference>
<dbReference type="Proteomes" id="UP001214043">
    <property type="component" value="Chromosome"/>
</dbReference>
<accession>A0AAE9ZEI1</accession>
<dbReference type="CDD" id="cd10336">
    <property type="entry name" value="SLC6sbd_Tyt1-Like"/>
    <property type="match status" value="1"/>
</dbReference>
<feature type="transmembrane region" description="Helical" evidence="6">
    <location>
        <begin position="91"/>
        <end position="115"/>
    </location>
</feature>
<feature type="transmembrane region" description="Helical" evidence="6">
    <location>
        <begin position="346"/>
        <end position="366"/>
    </location>
</feature>
<sequence>MAGPAGGAGPQWTSRFGFLMAAIGCAIGLGNLWRFPFQAGQNGGSAFVLIYLLCVFLIALPILIAEIAIGRHKGLSAVGSTRELAKESGHSALWGAVGLIGILASYMVLTTYSVVAGQILSFSLMSFSGVFASENTGELPLYADNTHAVLWHGVFIAATMAIVARGLKDGVERMVTILMPVFFIMLAGLGAYSLSTGAAGRAIDYLFAPRFDQVTAETVLAALGQAFYSIAVGSAAMITYGAYLNKKENISTSSIVIVSADTIVALLAGLMIFPIVFAFALDPAAGMGLIFDALPQIFAGMPGGQFVGGFFFFLAFIAALTTSISMLLITVVFVEEVFGIKRMLSVAIFGALAFGLGAVSIITPGMAENIDYAAGSIFLPLSALGSALLAGWIAPRAVMRGEIHHASEPMFRFWRFFVRYLAPIAVILILLLGIDARFDFGLNRMLSG</sequence>
<feature type="transmembrane region" description="Helical" evidence="6">
    <location>
        <begin position="219"/>
        <end position="243"/>
    </location>
</feature>
<gene>
    <name evidence="7" type="ORF">PUV54_14495</name>
</gene>
<feature type="transmembrane region" description="Helical" evidence="6">
    <location>
        <begin position="45"/>
        <end position="70"/>
    </location>
</feature>
<feature type="transmembrane region" description="Helical" evidence="6">
    <location>
        <begin position="372"/>
        <end position="395"/>
    </location>
</feature>
<dbReference type="RefSeq" id="WP_274492980.1">
    <property type="nucleotide sequence ID" value="NZ_CP118166.1"/>
</dbReference>
<feature type="transmembrane region" description="Helical" evidence="6">
    <location>
        <begin position="310"/>
        <end position="334"/>
    </location>
</feature>
<feature type="transmembrane region" description="Helical" evidence="6">
    <location>
        <begin position="174"/>
        <end position="199"/>
    </location>
</feature>
<reference evidence="7" key="1">
    <citation type="submission" date="2023-02" db="EMBL/GenBank/DDBJ databases">
        <title>Genome sequence of Hyphococcus flavus.</title>
        <authorList>
            <person name="Rong J.-C."/>
            <person name="Zhao Q."/>
            <person name="Yi M."/>
            <person name="Wu J.-Y."/>
        </authorList>
    </citation>
    <scope>NUCLEOTIDE SEQUENCE</scope>
    <source>
        <strain evidence="7">MCCC 1K03223</strain>
    </source>
</reference>
<proteinExistence type="predicted"/>
<evidence type="ECO:0000256" key="5">
    <source>
        <dbReference type="ARBA" id="ARBA00023136"/>
    </source>
</evidence>
<comment type="subcellular location">
    <subcellularLocation>
        <location evidence="1">Membrane</location>
        <topology evidence="1">Multi-pass membrane protein</topology>
    </subcellularLocation>
</comment>
<name>A0AAE9ZEI1_9PROT</name>